<dbReference type="EMBL" id="LNTA01000149">
    <property type="protein sequence ID" value="KWV13362.1"/>
    <property type="molecule type" value="Genomic_DNA"/>
</dbReference>
<evidence type="ECO:0000313" key="2">
    <source>
        <dbReference type="Proteomes" id="UP000055854"/>
    </source>
</evidence>
<comment type="caution">
    <text evidence="1">The sequence shown here is derived from an EMBL/GenBank/DDBJ whole genome shotgun (WGS) entry which is preliminary data.</text>
</comment>
<reference evidence="1 2" key="1">
    <citation type="submission" date="2015-11" db="EMBL/GenBank/DDBJ databases">
        <title>Long Read and Single Molecule DNA Sequencing Simplifies Genome Assembly and TAL Effector Gene Analysis of Xanthomonas translucens.</title>
        <authorList>
            <person name="Peng Z."/>
            <person name="Hu Y."/>
            <person name="Xie J."/>
            <person name="Potnis N."/>
            <person name="Akhunova A."/>
            <person name="Jones J."/>
            <person name="Liu Z."/>
            <person name="White F."/>
            <person name="Liu S."/>
        </authorList>
    </citation>
    <scope>NUCLEOTIDE SEQUENCE [LARGE SCALE GENOMIC DNA]</scope>
    <source>
        <strain evidence="1 2">B1</strain>
    </source>
</reference>
<dbReference type="AlphaFoldDB" id="A0A109HJL3"/>
<dbReference type="Proteomes" id="UP000055854">
    <property type="component" value="Unassembled WGS sequence"/>
</dbReference>
<dbReference type="RefSeq" id="WP_038230784.1">
    <property type="nucleotide sequence ID" value="NZ_JBHLYD010000053.1"/>
</dbReference>
<sequence>MQRCDATLHPWRDASAPIASRALAYRSTPFAQASLQPRDLPRAEIPCMALQQCEDRRMRLAGAALQLLRRGALDRLPL</sequence>
<protein>
    <submittedName>
        <fullName evidence="1">Uncharacterized protein</fullName>
    </submittedName>
</protein>
<proteinExistence type="predicted"/>
<gene>
    <name evidence="1" type="ORF">ATB53_15815</name>
</gene>
<evidence type="ECO:0000313" key="1">
    <source>
        <dbReference type="EMBL" id="KWV13362.1"/>
    </source>
</evidence>
<accession>A0A109HJL3</accession>
<name>A0A109HJL3_XANCT</name>
<organism evidence="1 2">
    <name type="scientific">Xanthomonas campestris pv. translucens</name>
    <dbReference type="NCBI Taxonomy" id="343"/>
    <lineage>
        <taxon>Bacteria</taxon>
        <taxon>Pseudomonadati</taxon>
        <taxon>Pseudomonadota</taxon>
        <taxon>Gammaproteobacteria</taxon>
        <taxon>Lysobacterales</taxon>
        <taxon>Lysobacteraceae</taxon>
        <taxon>Xanthomonas</taxon>
        <taxon>Xanthomonas translucens group</taxon>
    </lineage>
</organism>